<keyword evidence="5 10" id="KW-0732">Signal</keyword>
<keyword evidence="3" id="KW-0964">Secreted</keyword>
<evidence type="ECO:0000256" key="8">
    <source>
        <dbReference type="ARBA" id="ARBA00023326"/>
    </source>
</evidence>
<evidence type="ECO:0000256" key="4">
    <source>
        <dbReference type="ARBA" id="ARBA00022651"/>
    </source>
</evidence>
<comment type="similarity">
    <text evidence="2">Belongs to the faeC family.</text>
</comment>
<name>A0A4R5DMB6_9BACT</name>
<proteinExistence type="inferred from homology"/>
<reference evidence="12 13" key="1">
    <citation type="submission" date="2019-03" db="EMBL/GenBank/DDBJ databases">
        <title>Dyadobacter AR-3-6 sp. nov., isolated from arctic soil.</title>
        <authorList>
            <person name="Chaudhary D.K."/>
        </authorList>
    </citation>
    <scope>NUCLEOTIDE SEQUENCE [LARGE SCALE GENOMIC DNA]</scope>
    <source>
        <strain evidence="12 13">AR-3-6</strain>
    </source>
</reference>
<organism evidence="12 13">
    <name type="scientific">Dyadobacter psychrotolerans</name>
    <dbReference type="NCBI Taxonomy" id="2541721"/>
    <lineage>
        <taxon>Bacteria</taxon>
        <taxon>Pseudomonadati</taxon>
        <taxon>Bacteroidota</taxon>
        <taxon>Cytophagia</taxon>
        <taxon>Cytophagales</taxon>
        <taxon>Spirosomataceae</taxon>
        <taxon>Dyadobacter</taxon>
    </lineage>
</organism>
<dbReference type="GO" id="GO:0045493">
    <property type="term" value="P:xylan catabolic process"/>
    <property type="evidence" value="ECO:0007669"/>
    <property type="project" value="UniProtKB-KW"/>
</dbReference>
<keyword evidence="13" id="KW-1185">Reference proteome</keyword>
<evidence type="ECO:0000313" key="13">
    <source>
        <dbReference type="Proteomes" id="UP000294850"/>
    </source>
</evidence>
<dbReference type="InterPro" id="IPR043595">
    <property type="entry name" value="FaeB/C/D"/>
</dbReference>
<evidence type="ECO:0000256" key="6">
    <source>
        <dbReference type="ARBA" id="ARBA00022801"/>
    </source>
</evidence>
<evidence type="ECO:0000256" key="7">
    <source>
        <dbReference type="ARBA" id="ARBA00023277"/>
    </source>
</evidence>
<dbReference type="SUPFAM" id="SSF53474">
    <property type="entry name" value="alpha/beta-Hydrolases"/>
    <property type="match status" value="1"/>
</dbReference>
<dbReference type="PANTHER" id="PTHR38050:SF1">
    <property type="entry name" value="FERULOYL ESTERASE C"/>
    <property type="match status" value="1"/>
</dbReference>
<dbReference type="Pfam" id="PF02230">
    <property type="entry name" value="Abhydrolase_2"/>
    <property type="match status" value="1"/>
</dbReference>
<feature type="domain" description="Phospholipase/carboxylesterase/thioesterase" evidence="11">
    <location>
        <begin position="43"/>
        <end position="202"/>
    </location>
</feature>
<keyword evidence="6" id="KW-0378">Hydrolase</keyword>
<dbReference type="Gene3D" id="3.40.50.1820">
    <property type="entry name" value="alpha/beta hydrolase"/>
    <property type="match status" value="1"/>
</dbReference>
<evidence type="ECO:0000256" key="9">
    <source>
        <dbReference type="ARBA" id="ARBA00025250"/>
    </source>
</evidence>
<keyword evidence="4" id="KW-0858">Xylan degradation</keyword>
<dbReference type="Proteomes" id="UP000294850">
    <property type="component" value="Unassembled WGS sequence"/>
</dbReference>
<keyword evidence="7" id="KW-0119">Carbohydrate metabolism</keyword>
<keyword evidence="8" id="KW-0624">Polysaccharide degradation</keyword>
<evidence type="ECO:0000313" key="12">
    <source>
        <dbReference type="EMBL" id="TDE15416.1"/>
    </source>
</evidence>
<comment type="subcellular location">
    <subcellularLocation>
        <location evidence="1">Secreted</location>
    </subcellularLocation>
</comment>
<comment type="caution">
    <text evidence="12">The sequence shown here is derived from an EMBL/GenBank/DDBJ whole genome shotgun (WGS) entry which is preliminary data.</text>
</comment>
<evidence type="ECO:0000256" key="2">
    <source>
        <dbReference type="ARBA" id="ARBA00010278"/>
    </source>
</evidence>
<dbReference type="EMBL" id="SMFL01000004">
    <property type="protein sequence ID" value="TDE15416.1"/>
    <property type="molecule type" value="Genomic_DNA"/>
</dbReference>
<dbReference type="OrthoDB" id="9764953at2"/>
<protein>
    <submittedName>
        <fullName evidence="12">Poly(3-hydroxybutyrate) depolymerase</fullName>
    </submittedName>
</protein>
<evidence type="ECO:0000256" key="10">
    <source>
        <dbReference type="SAM" id="SignalP"/>
    </source>
</evidence>
<dbReference type="GO" id="GO:0030600">
    <property type="term" value="F:feruloyl esterase activity"/>
    <property type="evidence" value="ECO:0007669"/>
    <property type="project" value="InterPro"/>
</dbReference>
<dbReference type="GO" id="GO:0005576">
    <property type="term" value="C:extracellular region"/>
    <property type="evidence" value="ECO:0007669"/>
    <property type="project" value="UniProtKB-SubCell"/>
</dbReference>
<gene>
    <name evidence="12" type="ORF">E0F88_12960</name>
</gene>
<feature type="chain" id="PRO_5020887277" evidence="10">
    <location>
        <begin position="18"/>
        <end position="286"/>
    </location>
</feature>
<dbReference type="PANTHER" id="PTHR38050">
    <property type="match status" value="1"/>
</dbReference>
<dbReference type="RefSeq" id="WP_131958679.1">
    <property type="nucleotide sequence ID" value="NZ_SMFL01000004.1"/>
</dbReference>
<feature type="signal peptide" evidence="10">
    <location>
        <begin position="1"/>
        <end position="17"/>
    </location>
</feature>
<dbReference type="InterPro" id="IPR029058">
    <property type="entry name" value="AB_hydrolase_fold"/>
</dbReference>
<evidence type="ECO:0000259" key="11">
    <source>
        <dbReference type="Pfam" id="PF02230"/>
    </source>
</evidence>
<accession>A0A4R5DMB6</accession>
<evidence type="ECO:0000256" key="3">
    <source>
        <dbReference type="ARBA" id="ARBA00022525"/>
    </source>
</evidence>
<evidence type="ECO:0000256" key="1">
    <source>
        <dbReference type="ARBA" id="ARBA00004613"/>
    </source>
</evidence>
<evidence type="ECO:0000256" key="5">
    <source>
        <dbReference type="ARBA" id="ARBA00022729"/>
    </source>
</evidence>
<sequence length="286" mass="31871">MYKILILFILFSFSAKAQLVSDSLLIDGHYRVFYFNTPSTQTKNASLVFAIHGSGGDPLNFMKNAVKLEQKAALENFILVYPKGYKSYWNECRKASTVAANLENIDEDAFFSGMIGYFKTKYQINEKQVFASGFSGGGQMAYRMGITMPSKFRAICAMVANMPTAENMDCPESKVAISTLIINGTADPVNPYAGGEMKSAGLTLGNVRSTDESFRYWAALSGYSGVPVRKVLPDPDTTNSITVESFTFQKKKSPEVTLFKVNNGKHEFQTDIDFFSEAWTFFKRQL</sequence>
<comment type="function">
    <text evidence="9">Involved in degradation of plant cell walls. Hydrolyzes the feruloyl-arabinose ester bond in arabinoxylans, and the feruloyl-galactose ester bond in pectin. Active against paranitrophenyl-acetate, methyl ferulate and wheat arabinoxylan.</text>
</comment>
<dbReference type="InterPro" id="IPR003140">
    <property type="entry name" value="PLipase/COase/thioEstase"/>
</dbReference>
<dbReference type="AlphaFoldDB" id="A0A4R5DMB6"/>